<name>A0A2S2NF40_SCHGA</name>
<protein>
    <submittedName>
        <fullName evidence="3">Uncharacterized protein</fullName>
    </submittedName>
</protein>
<dbReference type="AlphaFoldDB" id="A0A2S2NF40"/>
<feature type="region of interest" description="Disordered" evidence="1">
    <location>
        <begin position="140"/>
        <end position="174"/>
    </location>
</feature>
<keyword evidence="2" id="KW-0732">Signal</keyword>
<feature type="compositionally biased region" description="Polar residues" evidence="1">
    <location>
        <begin position="141"/>
        <end position="161"/>
    </location>
</feature>
<evidence type="ECO:0000256" key="2">
    <source>
        <dbReference type="SAM" id="SignalP"/>
    </source>
</evidence>
<evidence type="ECO:0000256" key="1">
    <source>
        <dbReference type="SAM" id="MobiDB-lite"/>
    </source>
</evidence>
<gene>
    <name evidence="3" type="ORF">g.174165</name>
</gene>
<reference evidence="3" key="1">
    <citation type="submission" date="2018-04" db="EMBL/GenBank/DDBJ databases">
        <title>Transcriptome of Schizaphis graminum biotype I.</title>
        <authorList>
            <person name="Scully E.D."/>
            <person name="Geib S.M."/>
            <person name="Palmer N.A."/>
            <person name="Koch K."/>
            <person name="Bradshaw J."/>
            <person name="Heng-Moss T."/>
            <person name="Sarath G."/>
        </authorList>
    </citation>
    <scope>NUCLEOTIDE SEQUENCE</scope>
</reference>
<feature type="chain" id="PRO_5015646577" evidence="2">
    <location>
        <begin position="24"/>
        <end position="174"/>
    </location>
</feature>
<accession>A0A2S2NF40</accession>
<sequence length="174" mass="18440">MMFNKFAVFALLAVTLLAVSVIGHPTTEAAAENGDKIEETGTTTKHGIHSWLKKVQAKIVKSHDNCTHGGGVIHWVKNKLGFAKTTTTTETPTTTAETDYSGYHPVTSVVGGAPQGETEEGYGGDDITILDDAATVITDDVSGNESASVDTTSSMTENSSYPEDPSIDVRMQSF</sequence>
<feature type="signal peptide" evidence="2">
    <location>
        <begin position="1"/>
        <end position="23"/>
    </location>
</feature>
<organism evidence="3">
    <name type="scientific">Schizaphis graminum</name>
    <name type="common">Green bug aphid</name>
    <dbReference type="NCBI Taxonomy" id="13262"/>
    <lineage>
        <taxon>Eukaryota</taxon>
        <taxon>Metazoa</taxon>
        <taxon>Ecdysozoa</taxon>
        <taxon>Arthropoda</taxon>
        <taxon>Hexapoda</taxon>
        <taxon>Insecta</taxon>
        <taxon>Pterygota</taxon>
        <taxon>Neoptera</taxon>
        <taxon>Paraneoptera</taxon>
        <taxon>Hemiptera</taxon>
        <taxon>Sternorrhyncha</taxon>
        <taxon>Aphidomorpha</taxon>
        <taxon>Aphidoidea</taxon>
        <taxon>Aphididae</taxon>
        <taxon>Aphidini</taxon>
        <taxon>Schizaphis</taxon>
    </lineage>
</organism>
<dbReference type="EMBL" id="GGMR01003171">
    <property type="protein sequence ID" value="MBY15790.1"/>
    <property type="molecule type" value="Transcribed_RNA"/>
</dbReference>
<proteinExistence type="predicted"/>
<evidence type="ECO:0000313" key="3">
    <source>
        <dbReference type="EMBL" id="MBY15790.1"/>
    </source>
</evidence>